<dbReference type="InterPro" id="IPR024998">
    <property type="entry name" value="DUF3906"/>
</dbReference>
<dbReference type="STRING" id="1173111.SAMN05444955_10190"/>
<dbReference type="EMBL" id="FOCQ01000001">
    <property type="protein sequence ID" value="SEM68787.1"/>
    <property type="molecule type" value="Genomic_DNA"/>
</dbReference>
<accession>A0A1H8AGY5</accession>
<dbReference type="Pfam" id="PF13046">
    <property type="entry name" value="DUF3906"/>
    <property type="match status" value="1"/>
</dbReference>
<reference evidence="1 2" key="1">
    <citation type="submission" date="2016-10" db="EMBL/GenBank/DDBJ databases">
        <authorList>
            <person name="de Groot N.N."/>
        </authorList>
    </citation>
    <scope>NUCLEOTIDE SEQUENCE [LARGE SCALE GENOMIC DNA]</scope>
    <source>
        <strain evidence="1 2">DSM 46701</strain>
    </source>
</reference>
<protein>
    <recommendedName>
        <fullName evidence="3">DUF3906 family protein</fullName>
    </recommendedName>
</protein>
<organism evidence="1 2">
    <name type="scientific">Lihuaxuella thermophila</name>
    <dbReference type="NCBI Taxonomy" id="1173111"/>
    <lineage>
        <taxon>Bacteria</taxon>
        <taxon>Bacillati</taxon>
        <taxon>Bacillota</taxon>
        <taxon>Bacilli</taxon>
        <taxon>Bacillales</taxon>
        <taxon>Thermoactinomycetaceae</taxon>
        <taxon>Lihuaxuella</taxon>
    </lineage>
</organism>
<dbReference type="AlphaFoldDB" id="A0A1H8AGY5"/>
<evidence type="ECO:0008006" key="3">
    <source>
        <dbReference type="Google" id="ProtNLM"/>
    </source>
</evidence>
<evidence type="ECO:0000313" key="1">
    <source>
        <dbReference type="EMBL" id="SEM68787.1"/>
    </source>
</evidence>
<proteinExistence type="predicted"/>
<keyword evidence="2" id="KW-1185">Reference proteome</keyword>
<evidence type="ECO:0000313" key="2">
    <source>
        <dbReference type="Proteomes" id="UP000199695"/>
    </source>
</evidence>
<sequence>MSGQELYLYRLRAEVEGNRIYHVIVLSPSEEKAFDQAEKELERYTIATPKVTEWTLEEKKRVRSGAGYVIE</sequence>
<gene>
    <name evidence="1" type="ORF">SAMN05444955_10190</name>
</gene>
<dbReference type="RefSeq" id="WP_244527387.1">
    <property type="nucleotide sequence ID" value="NZ_FOCQ01000001.1"/>
</dbReference>
<dbReference type="Proteomes" id="UP000199695">
    <property type="component" value="Unassembled WGS sequence"/>
</dbReference>
<name>A0A1H8AGY5_9BACL</name>